<dbReference type="Gene3D" id="3.40.50.1820">
    <property type="entry name" value="alpha/beta hydrolase"/>
    <property type="match status" value="1"/>
</dbReference>
<gene>
    <name evidence="1" type="ORF">FAZ95_15510</name>
</gene>
<accession>A0A4P8IQJ0</accession>
<protein>
    <submittedName>
        <fullName evidence="1">Alpha/beta hydrolase</fullName>
    </submittedName>
</protein>
<name>A0A4P8IQJ0_9BURK</name>
<dbReference type="KEGG" id="tvl:FAZ95_15510"/>
<dbReference type="OrthoDB" id="2062670at2"/>
<dbReference type="Proteomes" id="UP000298656">
    <property type="component" value="Chromosome 1"/>
</dbReference>
<dbReference type="GO" id="GO:0016787">
    <property type="term" value="F:hydrolase activity"/>
    <property type="evidence" value="ECO:0007669"/>
    <property type="project" value="UniProtKB-KW"/>
</dbReference>
<reference evidence="1 2" key="1">
    <citation type="submission" date="2019-05" db="EMBL/GenBank/DDBJ databases">
        <title>Burkholderia sp. DHOD12, isolated from subtropical forest soil.</title>
        <authorList>
            <person name="Gao Z.-H."/>
            <person name="Qiu L.-H."/>
        </authorList>
    </citation>
    <scope>NUCLEOTIDE SEQUENCE [LARGE SCALE GENOMIC DNA]</scope>
    <source>
        <strain evidence="1 2">DHOD12</strain>
    </source>
</reference>
<dbReference type="RefSeq" id="WP_137333259.1">
    <property type="nucleotide sequence ID" value="NZ_CP040077.1"/>
</dbReference>
<dbReference type="SUPFAM" id="SSF53474">
    <property type="entry name" value="alpha/beta-Hydrolases"/>
    <property type="match status" value="1"/>
</dbReference>
<dbReference type="InterPro" id="IPR029058">
    <property type="entry name" value="AB_hydrolase_fold"/>
</dbReference>
<dbReference type="EMBL" id="CP040077">
    <property type="protein sequence ID" value="QCP50441.1"/>
    <property type="molecule type" value="Genomic_DNA"/>
</dbReference>
<dbReference type="AlphaFoldDB" id="A0A4P8IQJ0"/>
<proteinExistence type="predicted"/>
<keyword evidence="2" id="KW-1185">Reference proteome</keyword>
<evidence type="ECO:0000313" key="2">
    <source>
        <dbReference type="Proteomes" id="UP000298656"/>
    </source>
</evidence>
<evidence type="ECO:0000313" key="1">
    <source>
        <dbReference type="EMBL" id="QCP50441.1"/>
    </source>
</evidence>
<keyword evidence="1" id="KW-0378">Hydrolase</keyword>
<sequence>MSIRSGGMGVEQAPALTIDWFPEALPLSARQTSVTLRTEDGAATSGVLYVGAPAKTVVCLMHPRENFTFHYMIPGLLRSGAAVWAQAARSVGNDLRLEHEIALHDVAAGIRYLREVGFERIVLLGNSGGAGLYSFYIQQSQLPAGRRIARTPGGRPSQLAEATLPTVDGMILLAPHPGQGRLLLGCIDPSVTDEDDPLSIDDSLNPFNPANGYSRVPGETRYDAGFVERYRDAQRQRVAHLDERARQLIAVRQSARQAVKRGDATRRQKIEANHTSIMTVWRTDADLRCLDLTLDPSDRAPGSLWSPNPVTSNFGSVGFGRLCAPEAWLSTWSGLSSNAALEKTVPDVVVPSLLVEYTGDQTTFPQSIAQIFECVGSDDKTHLRLRGDHHGRPLAAGEEAGRYAASREIGAWLHERSFL</sequence>
<organism evidence="1 2">
    <name type="scientific">Trinickia violacea</name>
    <dbReference type="NCBI Taxonomy" id="2571746"/>
    <lineage>
        <taxon>Bacteria</taxon>
        <taxon>Pseudomonadati</taxon>
        <taxon>Pseudomonadota</taxon>
        <taxon>Betaproteobacteria</taxon>
        <taxon>Burkholderiales</taxon>
        <taxon>Burkholderiaceae</taxon>
        <taxon>Trinickia</taxon>
    </lineage>
</organism>